<evidence type="ECO:0000256" key="3">
    <source>
        <dbReference type="ARBA" id="ARBA00013161"/>
    </source>
</evidence>
<dbReference type="GO" id="GO:0005524">
    <property type="term" value="F:ATP binding"/>
    <property type="evidence" value="ECO:0007669"/>
    <property type="project" value="UniProtKB-KW"/>
</dbReference>
<dbReference type="InterPro" id="IPR002306">
    <property type="entry name" value="Trp-tRNA-ligase"/>
</dbReference>
<dbReference type="EMBL" id="NCKU01000579">
    <property type="protein sequence ID" value="RWS14966.1"/>
    <property type="molecule type" value="Genomic_DNA"/>
</dbReference>
<keyword evidence="4 11" id="KW-0436">Ligase</keyword>
<gene>
    <name evidence="12" type="ORF">B4U79_12471</name>
</gene>
<comment type="caution">
    <text evidence="12">The sequence shown here is derived from an EMBL/GenBank/DDBJ whole genome shotgun (WGS) entry which is preliminary data.</text>
</comment>
<comment type="subcellular location">
    <subcellularLocation>
        <location evidence="1">Mitochondrion</location>
    </subcellularLocation>
</comment>
<feature type="non-terminal residue" evidence="12">
    <location>
        <position position="1"/>
    </location>
</feature>
<comment type="catalytic activity">
    <reaction evidence="10">
        <text>tRNA(Trp) + L-tryptophan + ATP = L-tryptophyl-tRNA(Trp) + AMP + diphosphate + H(+)</text>
        <dbReference type="Rhea" id="RHEA:24080"/>
        <dbReference type="Rhea" id="RHEA-COMP:9671"/>
        <dbReference type="Rhea" id="RHEA-COMP:9705"/>
        <dbReference type="ChEBI" id="CHEBI:15378"/>
        <dbReference type="ChEBI" id="CHEBI:30616"/>
        <dbReference type="ChEBI" id="CHEBI:33019"/>
        <dbReference type="ChEBI" id="CHEBI:57912"/>
        <dbReference type="ChEBI" id="CHEBI:78442"/>
        <dbReference type="ChEBI" id="CHEBI:78535"/>
        <dbReference type="ChEBI" id="CHEBI:456215"/>
        <dbReference type="EC" id="6.1.1.2"/>
    </reaction>
</comment>
<evidence type="ECO:0000256" key="6">
    <source>
        <dbReference type="ARBA" id="ARBA00022840"/>
    </source>
</evidence>
<dbReference type="GO" id="GO:0004830">
    <property type="term" value="F:tryptophan-tRNA ligase activity"/>
    <property type="evidence" value="ECO:0007669"/>
    <property type="project" value="UniProtKB-EC"/>
</dbReference>
<keyword evidence="13" id="KW-1185">Reference proteome</keyword>
<evidence type="ECO:0000256" key="4">
    <source>
        <dbReference type="ARBA" id="ARBA00022598"/>
    </source>
</evidence>
<accession>A0A443RI62</accession>
<dbReference type="PANTHER" id="PTHR43766:SF1">
    <property type="entry name" value="TRYPTOPHAN--TRNA LIGASE, MITOCHONDRIAL"/>
    <property type="match status" value="1"/>
</dbReference>
<evidence type="ECO:0000313" key="13">
    <source>
        <dbReference type="Proteomes" id="UP000285301"/>
    </source>
</evidence>
<dbReference type="InterPro" id="IPR024109">
    <property type="entry name" value="Trp-tRNA-ligase_bac-type"/>
</dbReference>
<keyword evidence="6 11" id="KW-0067">ATP-binding</keyword>
<comment type="similarity">
    <text evidence="2 11">Belongs to the class-I aminoacyl-tRNA synthetase family.</text>
</comment>
<evidence type="ECO:0000256" key="5">
    <source>
        <dbReference type="ARBA" id="ARBA00022741"/>
    </source>
</evidence>
<dbReference type="InterPro" id="IPR002305">
    <property type="entry name" value="aa-tRNA-synth_Ic"/>
</dbReference>
<protein>
    <recommendedName>
        <fullName evidence="3">tryptophan--tRNA ligase</fullName>
        <ecNumber evidence="3">6.1.1.2</ecNumber>
    </recommendedName>
    <alternativeName>
        <fullName evidence="9">Tryptophanyl-tRNA synthetase</fullName>
    </alternativeName>
</protein>
<keyword evidence="5 11" id="KW-0547">Nucleotide-binding</keyword>
<evidence type="ECO:0000256" key="11">
    <source>
        <dbReference type="RuleBase" id="RU363036"/>
    </source>
</evidence>
<proteinExistence type="inferred from homology"/>
<dbReference type="EC" id="6.1.1.2" evidence="3"/>
<evidence type="ECO:0000256" key="8">
    <source>
        <dbReference type="ARBA" id="ARBA00023146"/>
    </source>
</evidence>
<keyword evidence="7 11" id="KW-0648">Protein biosynthesis</keyword>
<evidence type="ECO:0000256" key="2">
    <source>
        <dbReference type="ARBA" id="ARBA00005594"/>
    </source>
</evidence>
<dbReference type="PANTHER" id="PTHR43766">
    <property type="entry name" value="TRYPTOPHAN--TRNA LIGASE, MITOCHONDRIAL"/>
    <property type="match status" value="1"/>
</dbReference>
<dbReference type="InterPro" id="IPR001412">
    <property type="entry name" value="aa-tRNA-synth_I_CS"/>
</dbReference>
<dbReference type="Gene3D" id="1.10.240.10">
    <property type="entry name" value="Tyrosyl-Transfer RNA Synthetase"/>
    <property type="match status" value="1"/>
</dbReference>
<dbReference type="Proteomes" id="UP000285301">
    <property type="component" value="Unassembled WGS sequence"/>
</dbReference>
<dbReference type="GO" id="GO:0070183">
    <property type="term" value="P:mitochondrial tryptophanyl-tRNA aminoacylation"/>
    <property type="evidence" value="ECO:0007669"/>
    <property type="project" value="TreeGrafter"/>
</dbReference>
<dbReference type="InterPro" id="IPR050203">
    <property type="entry name" value="Trp-tRNA_synthetase"/>
</dbReference>
<reference evidence="12 13" key="1">
    <citation type="journal article" date="2018" name="Gigascience">
        <title>Genomes of trombidid mites reveal novel predicted allergens and laterally-transferred genes associated with secondary metabolism.</title>
        <authorList>
            <person name="Dong X."/>
            <person name="Chaisiri K."/>
            <person name="Xia D."/>
            <person name="Armstrong S.D."/>
            <person name="Fang Y."/>
            <person name="Donnelly M.J."/>
            <person name="Kadowaki T."/>
            <person name="McGarry J.W."/>
            <person name="Darby A.C."/>
            <person name="Makepeace B.L."/>
        </authorList>
    </citation>
    <scope>NUCLEOTIDE SEQUENCE [LARGE SCALE GENOMIC DNA]</scope>
    <source>
        <strain evidence="12">UoL-WK</strain>
    </source>
</reference>
<dbReference type="SUPFAM" id="SSF52374">
    <property type="entry name" value="Nucleotidylyl transferase"/>
    <property type="match status" value="1"/>
</dbReference>
<dbReference type="CDD" id="cd00806">
    <property type="entry name" value="TrpRS_core"/>
    <property type="match status" value="1"/>
</dbReference>
<evidence type="ECO:0000256" key="9">
    <source>
        <dbReference type="ARBA" id="ARBA00030268"/>
    </source>
</evidence>
<dbReference type="STRING" id="1965070.A0A443RI62"/>
<evidence type="ECO:0000256" key="1">
    <source>
        <dbReference type="ARBA" id="ARBA00004173"/>
    </source>
</evidence>
<dbReference type="FunFam" id="1.10.240.10:FF:000002">
    <property type="entry name" value="Tryptophan--tRNA ligase"/>
    <property type="match status" value="1"/>
</dbReference>
<evidence type="ECO:0000313" key="12">
    <source>
        <dbReference type="EMBL" id="RWS14966.1"/>
    </source>
</evidence>
<dbReference type="InterPro" id="IPR014729">
    <property type="entry name" value="Rossmann-like_a/b/a_fold"/>
</dbReference>
<dbReference type="AlphaFoldDB" id="A0A443RI62"/>
<evidence type="ECO:0000256" key="10">
    <source>
        <dbReference type="ARBA" id="ARBA00049929"/>
    </source>
</evidence>
<dbReference type="PROSITE" id="PS00178">
    <property type="entry name" value="AA_TRNA_LIGASE_I"/>
    <property type="match status" value="1"/>
</dbReference>
<dbReference type="NCBIfam" id="TIGR00233">
    <property type="entry name" value="trpS"/>
    <property type="match status" value="1"/>
</dbReference>
<name>A0A443RI62_9ACAR</name>
<evidence type="ECO:0000256" key="7">
    <source>
        <dbReference type="ARBA" id="ARBA00022917"/>
    </source>
</evidence>
<dbReference type="HAMAP" id="MF_00140_B">
    <property type="entry name" value="Trp_tRNA_synth_B"/>
    <property type="match status" value="1"/>
</dbReference>
<dbReference type="Pfam" id="PF00579">
    <property type="entry name" value="tRNA-synt_1b"/>
    <property type="match status" value="1"/>
</dbReference>
<keyword evidence="8 11" id="KW-0030">Aminoacyl-tRNA synthetase</keyword>
<dbReference type="Gene3D" id="3.40.50.620">
    <property type="entry name" value="HUPs"/>
    <property type="match status" value="1"/>
</dbReference>
<organism evidence="12 13">
    <name type="scientific">Dinothrombium tinctorium</name>
    <dbReference type="NCBI Taxonomy" id="1965070"/>
    <lineage>
        <taxon>Eukaryota</taxon>
        <taxon>Metazoa</taxon>
        <taxon>Ecdysozoa</taxon>
        <taxon>Arthropoda</taxon>
        <taxon>Chelicerata</taxon>
        <taxon>Arachnida</taxon>
        <taxon>Acari</taxon>
        <taxon>Acariformes</taxon>
        <taxon>Trombidiformes</taxon>
        <taxon>Prostigmata</taxon>
        <taxon>Anystina</taxon>
        <taxon>Parasitengona</taxon>
        <taxon>Trombidioidea</taxon>
        <taxon>Trombidiidae</taxon>
        <taxon>Dinothrombium</taxon>
    </lineage>
</organism>
<dbReference type="GO" id="GO:0005759">
    <property type="term" value="C:mitochondrial matrix"/>
    <property type="evidence" value="ECO:0007669"/>
    <property type="project" value="TreeGrafter"/>
</dbReference>
<dbReference type="PRINTS" id="PR01039">
    <property type="entry name" value="TRNASYNTHTRP"/>
</dbReference>
<sequence length="334" mass="37535">THRSVVFSGIQPTGSIHLGNYFGAIRQWVDLQNDESKCCIFSVADLHSITMRTEPEQLKSNIKLVTATLLASGLDPEKCILFQQSSVSQHTLFSWILGCFSTMAELRHLPHFKEKSATLKTVPLGLYVYPVLQTADILLYKANEVPIGEDNMPHLAFAQHLCNKFNNIFKETFPVPMPVTIEPAFAARIKSLRNPTKKMSKSEPDSKSRIDLTDEPDIITEKIKKALTDFNSTVTFDPVNRPGVSNLIIIHSLLTQTPVEKICENSRNLTTAQYKLILADVIIEHFKPIRRKMAELLDDQIYLNTVLNEGAIKASVIAERTIREVKEAMGFVLS</sequence>
<dbReference type="OrthoDB" id="15808at2759"/>